<dbReference type="EMBL" id="DTGD01000210">
    <property type="protein sequence ID" value="HGB36357.1"/>
    <property type="molecule type" value="Genomic_DNA"/>
</dbReference>
<dbReference type="Gene3D" id="3.40.50.300">
    <property type="entry name" value="P-loop containing nucleotide triphosphate hydrolases"/>
    <property type="match status" value="1"/>
</dbReference>
<evidence type="ECO:0000256" key="1">
    <source>
        <dbReference type="ARBA" id="ARBA00022448"/>
    </source>
</evidence>
<feature type="domain" description="ABC transporter" evidence="4">
    <location>
        <begin position="5"/>
        <end position="240"/>
    </location>
</feature>
<keyword evidence="3 5" id="KW-0067">ATP-binding</keyword>
<protein>
    <submittedName>
        <fullName evidence="5">ATP-binding cassette domain-containing protein</fullName>
    </submittedName>
</protein>
<dbReference type="GO" id="GO:0005524">
    <property type="term" value="F:ATP binding"/>
    <property type="evidence" value="ECO:0007669"/>
    <property type="project" value="UniProtKB-KW"/>
</dbReference>
<dbReference type="InterPro" id="IPR017871">
    <property type="entry name" value="ABC_transporter-like_CS"/>
</dbReference>
<dbReference type="AlphaFoldDB" id="A0A7V3NUN0"/>
<keyword evidence="1" id="KW-0813">Transport</keyword>
<dbReference type="InterPro" id="IPR027417">
    <property type="entry name" value="P-loop_NTPase"/>
</dbReference>
<dbReference type="PROSITE" id="PS50893">
    <property type="entry name" value="ABC_TRANSPORTER_2"/>
    <property type="match status" value="1"/>
</dbReference>
<accession>A0A7V3NUN0</accession>
<comment type="caution">
    <text evidence="5">The sequence shown here is derived from an EMBL/GenBank/DDBJ whole genome shotgun (WGS) entry which is preliminary data.</text>
</comment>
<organism evidence="5">
    <name type="scientific">candidate division WOR-3 bacterium</name>
    <dbReference type="NCBI Taxonomy" id="2052148"/>
    <lineage>
        <taxon>Bacteria</taxon>
        <taxon>Bacteria division WOR-3</taxon>
    </lineage>
</organism>
<gene>
    <name evidence="5" type="ORF">ENV38_05585</name>
</gene>
<name>A0A7V3NUN0_UNCW3</name>
<keyword evidence="2" id="KW-0547">Nucleotide-binding</keyword>
<evidence type="ECO:0000313" key="5">
    <source>
        <dbReference type="EMBL" id="HGB36357.1"/>
    </source>
</evidence>
<dbReference type="InterPro" id="IPR003593">
    <property type="entry name" value="AAA+_ATPase"/>
</dbReference>
<reference evidence="5" key="1">
    <citation type="journal article" date="2020" name="mSystems">
        <title>Genome- and Community-Level Interaction Insights into Carbon Utilization and Element Cycling Functions of Hydrothermarchaeota in Hydrothermal Sediment.</title>
        <authorList>
            <person name="Zhou Z."/>
            <person name="Liu Y."/>
            <person name="Xu W."/>
            <person name="Pan J."/>
            <person name="Luo Z.H."/>
            <person name="Li M."/>
        </authorList>
    </citation>
    <scope>NUCLEOTIDE SEQUENCE [LARGE SCALE GENOMIC DNA]</scope>
    <source>
        <strain evidence="5">SpSt-754</strain>
    </source>
</reference>
<dbReference type="SMART" id="SM00382">
    <property type="entry name" value="AAA"/>
    <property type="match status" value="1"/>
</dbReference>
<evidence type="ECO:0000256" key="2">
    <source>
        <dbReference type="ARBA" id="ARBA00022741"/>
    </source>
</evidence>
<dbReference type="Pfam" id="PF00005">
    <property type="entry name" value="ABC_tran"/>
    <property type="match status" value="1"/>
</dbReference>
<dbReference type="PANTHER" id="PTHR43023:SF6">
    <property type="entry name" value="INTERMEMBRANE PHOSPHOLIPID TRANSPORT SYSTEM ATP-BINDING PROTEIN MLAF"/>
    <property type="match status" value="1"/>
</dbReference>
<evidence type="ECO:0000256" key="3">
    <source>
        <dbReference type="ARBA" id="ARBA00022840"/>
    </source>
</evidence>
<sequence>MAEVVRVENVVKTFMNKKVLNSVSFSVNEGETVCILGRSGAGKTVLLRIIVGLLRPDKGTVYLFGKNIFKIRREELFKLRENVGFVFQNSALFDSLTVFENVAYPFLKREIPAEELREKVLEILRLVEMQGAENLMPSELSGGMKKRVAIARALVTEPKLVIYDEPTAGLDLATGRSIVNIIKKLNEERKATSIIVTHDLEVASTLSDRILFLHEGRIVKELKPEGLKNGLDNELIRFFSTREG</sequence>
<dbReference type="InterPro" id="IPR003439">
    <property type="entry name" value="ABC_transporter-like_ATP-bd"/>
</dbReference>
<dbReference type="SUPFAM" id="SSF52540">
    <property type="entry name" value="P-loop containing nucleoside triphosphate hydrolases"/>
    <property type="match status" value="1"/>
</dbReference>
<dbReference type="PANTHER" id="PTHR43023">
    <property type="entry name" value="PROTEIN TRIGALACTOSYLDIACYLGLYCEROL 3, CHLOROPLASTIC"/>
    <property type="match status" value="1"/>
</dbReference>
<evidence type="ECO:0000259" key="4">
    <source>
        <dbReference type="PROSITE" id="PS50893"/>
    </source>
</evidence>
<dbReference type="GO" id="GO:0016887">
    <property type="term" value="F:ATP hydrolysis activity"/>
    <property type="evidence" value="ECO:0007669"/>
    <property type="project" value="InterPro"/>
</dbReference>
<dbReference type="PROSITE" id="PS00211">
    <property type="entry name" value="ABC_TRANSPORTER_1"/>
    <property type="match status" value="1"/>
</dbReference>
<proteinExistence type="predicted"/>